<dbReference type="InterPro" id="IPR041522">
    <property type="entry name" value="CdaR_GGDEF"/>
</dbReference>
<dbReference type="Gene3D" id="1.10.10.60">
    <property type="entry name" value="Homeodomain-like"/>
    <property type="match status" value="2"/>
</dbReference>
<dbReference type="AlphaFoldDB" id="A0A1B2DK88"/>
<dbReference type="GO" id="GO:0003700">
    <property type="term" value="F:DNA-binding transcription factor activity"/>
    <property type="evidence" value="ECO:0007669"/>
    <property type="project" value="InterPro"/>
</dbReference>
<evidence type="ECO:0000313" key="6">
    <source>
        <dbReference type="EMBL" id="ANY68123.1"/>
    </source>
</evidence>
<protein>
    <recommendedName>
        <fullName evidence="5">HTH araC/xylS-type domain-containing protein</fullName>
    </recommendedName>
</protein>
<dbReference type="SMART" id="SM00342">
    <property type="entry name" value="HTH_ARAC"/>
    <property type="match status" value="1"/>
</dbReference>
<keyword evidence="2" id="KW-0238">DNA-binding</keyword>
<dbReference type="GO" id="GO:0043565">
    <property type="term" value="F:sequence-specific DNA binding"/>
    <property type="evidence" value="ECO:0007669"/>
    <property type="project" value="InterPro"/>
</dbReference>
<dbReference type="InterPro" id="IPR009057">
    <property type="entry name" value="Homeodomain-like_sf"/>
</dbReference>
<dbReference type="InterPro" id="IPR018060">
    <property type="entry name" value="HTH_AraC"/>
</dbReference>
<feature type="transmembrane region" description="Helical" evidence="4">
    <location>
        <begin position="304"/>
        <end position="328"/>
    </location>
</feature>
<evidence type="ECO:0000256" key="2">
    <source>
        <dbReference type="ARBA" id="ARBA00023125"/>
    </source>
</evidence>
<dbReference type="Pfam" id="PF17853">
    <property type="entry name" value="GGDEF_2"/>
    <property type="match status" value="1"/>
</dbReference>
<keyword evidence="4" id="KW-1133">Transmembrane helix</keyword>
<evidence type="ECO:0000256" key="3">
    <source>
        <dbReference type="ARBA" id="ARBA00023163"/>
    </source>
</evidence>
<sequence>MNNVKSFIMKRKLLLKMIFSYVAVGFILIGVFAYVIIDKVSDNLTEDVNQSVIRMTEQSYNTADILLTSTYNYFAKNYDNQVVYNAMYGGSFTYIEMKQINTLLSEMKEANPLIDSIYIYNLNNDSVFSSEKPITPIADFYDKRLTAMLKEKDFYKKGVFIPRHEKYTELAKSYEKNWITIVYSQFARNSIIDGALVVNLNQQMLQQLATKGSGSGSSIQSVIINDKGTVISHSNPSMVNKNLNEEPYIRTILDSTAESGQLSDTINNQSVFVSYFKSDRLGWSFIGIAENESLLLKVNHLKQFIIWMTAIFVLIAAATALFSIRMIYMPLNTIMKRAGSSLQVGLKDGSQLNEYELLTKSFSYLEGKVTDLQLDVSGYLPAKRKEVLRSVIQGGYTGNAGDSKLTELGLPLHAADCFQVCVIRLDEYDKRLQQFDLADISLFKYAISNIAEEIITSPMQREAMDDNDDTIMLLLSWKDGELSDTAEVEQRMADIQSKVAQFLKLSVTIAIGPVVQTLKAIPLSWNQAYHSSRYRLICGYGTIIAKQGEASSIHAAAEHDYPLALEKHITDQMKLGDKEKFQQAVEQFFAEIRTYQYDEIMLYVYQLTVMAVRASKGMVSEAELLQSGMLSLPETIQKQETLEHMITEFAAACRQVMSQRDYSSSQTNVKAVSLIEEQVRSGYADPNLSVEGLAEAVGFSTNYARKVFKDFTGKTISQYIADFRFDKAKELLLSTDLSAGKVGELVGMTNTNYFYASFKKHTGKSPVHYRKAYMLDAMLKDVKEDETTL</sequence>
<keyword evidence="4" id="KW-0472">Membrane</keyword>
<dbReference type="SUPFAM" id="SSF46689">
    <property type="entry name" value="Homeodomain-like"/>
    <property type="match status" value="1"/>
</dbReference>
<feature type="domain" description="HTH araC/xylS-type" evidence="5">
    <location>
        <begin position="669"/>
        <end position="772"/>
    </location>
</feature>
<feature type="transmembrane region" description="Helical" evidence="4">
    <location>
        <begin position="13"/>
        <end position="37"/>
    </location>
</feature>
<dbReference type="PROSITE" id="PS01124">
    <property type="entry name" value="HTH_ARAC_FAMILY_2"/>
    <property type="match status" value="1"/>
</dbReference>
<evidence type="ECO:0000256" key="1">
    <source>
        <dbReference type="ARBA" id="ARBA00023015"/>
    </source>
</evidence>
<evidence type="ECO:0000259" key="5">
    <source>
        <dbReference type="PROSITE" id="PS01124"/>
    </source>
</evidence>
<accession>A0A1B2DK88</accession>
<evidence type="ECO:0000256" key="4">
    <source>
        <dbReference type="SAM" id="Phobius"/>
    </source>
</evidence>
<keyword evidence="3" id="KW-0804">Transcription</keyword>
<dbReference type="RefSeq" id="WP_099519277.1">
    <property type="nucleotide sequence ID" value="NZ_CP016808.1"/>
</dbReference>
<dbReference type="Pfam" id="PF12833">
    <property type="entry name" value="HTH_18"/>
    <property type="match status" value="1"/>
</dbReference>
<name>A0A1B2DK88_9BACL</name>
<organism evidence="6">
    <name type="scientific">Paenibacillus sp. BIHB 4019</name>
    <dbReference type="NCBI Taxonomy" id="1870819"/>
    <lineage>
        <taxon>Bacteria</taxon>
        <taxon>Bacillati</taxon>
        <taxon>Bacillota</taxon>
        <taxon>Bacilli</taxon>
        <taxon>Bacillales</taxon>
        <taxon>Paenibacillaceae</taxon>
        <taxon>Paenibacillus</taxon>
    </lineage>
</organism>
<keyword evidence="1" id="KW-0805">Transcription regulation</keyword>
<reference evidence="6" key="1">
    <citation type="submission" date="2016-08" db="EMBL/GenBank/DDBJ databases">
        <title>Complete Genome Seqeunce of Paenibacillus sp. BIHB 4019 from tea rhizoplane.</title>
        <authorList>
            <person name="Thakur R."/>
            <person name="Swarnkar M.K."/>
            <person name="Gulati A."/>
        </authorList>
    </citation>
    <scope>NUCLEOTIDE SEQUENCE [LARGE SCALE GENOMIC DNA]</scope>
    <source>
        <strain evidence="6">BIHB4019</strain>
    </source>
</reference>
<keyword evidence="4" id="KW-0812">Transmembrane</keyword>
<gene>
    <name evidence="6" type="ORF">BBD42_17790</name>
</gene>
<proteinExistence type="predicted"/>
<dbReference type="Gene3D" id="3.30.450.20">
    <property type="entry name" value="PAS domain"/>
    <property type="match status" value="1"/>
</dbReference>
<dbReference type="PANTHER" id="PTHR43280">
    <property type="entry name" value="ARAC-FAMILY TRANSCRIPTIONAL REGULATOR"/>
    <property type="match status" value="1"/>
</dbReference>
<dbReference type="PANTHER" id="PTHR43280:SF28">
    <property type="entry name" value="HTH-TYPE TRANSCRIPTIONAL ACTIVATOR RHAS"/>
    <property type="match status" value="1"/>
</dbReference>
<dbReference type="EMBL" id="CP016808">
    <property type="protein sequence ID" value="ANY68123.1"/>
    <property type="molecule type" value="Genomic_DNA"/>
</dbReference>